<feature type="region of interest" description="Disordered" evidence="1">
    <location>
        <begin position="146"/>
        <end position="188"/>
    </location>
</feature>
<evidence type="ECO:0000313" key="2">
    <source>
        <dbReference type="EMBL" id="USP78911.1"/>
    </source>
</evidence>
<sequence length="299" mass="33067">MSIFNITSPSSTGDHVSWSIRDDACQICTVGLTLTLFETGRSRARRKEYLHELETKLRTYEQIGIEASSEIQTAARTVLEENRKLKAILRERGVSEPEITAALESIPDQYNKQASAASRLGAMLDGKTKPDPSTSIASYVASHTRPALITRNTPPAQSVNTLPPRSADFGCDDSPSPGSMVSTTSTPPPSYSTNFYAAPSTPPGTEIKLEDVPYDYPYNRPYTSSWTHSRDYGYPEDPYNYYNRSSCIETANVMSTARSDPGTELEHSIGYRYSGQYNQMNNAALLDMMNGYSHHPTAM</sequence>
<dbReference type="EMBL" id="CP089277">
    <property type="protein sequence ID" value="USP78911.1"/>
    <property type="molecule type" value="Genomic_DNA"/>
</dbReference>
<dbReference type="OrthoDB" id="4505928at2759"/>
<protein>
    <submittedName>
        <fullName evidence="2">Uncharacterized protein</fullName>
    </submittedName>
</protein>
<feature type="compositionally biased region" description="Polar residues" evidence="1">
    <location>
        <begin position="150"/>
        <end position="163"/>
    </location>
</feature>
<reference evidence="2" key="1">
    <citation type="submission" date="2021-12" db="EMBL/GenBank/DDBJ databases">
        <title>Curvularia clavata genome.</title>
        <authorList>
            <person name="Cao Y."/>
        </authorList>
    </citation>
    <scope>NUCLEOTIDE SEQUENCE</scope>
    <source>
        <strain evidence="2">Yc1106</strain>
    </source>
</reference>
<dbReference type="AlphaFoldDB" id="A0A9Q8Z9F3"/>
<feature type="compositionally biased region" description="Low complexity" evidence="1">
    <location>
        <begin position="174"/>
        <end position="185"/>
    </location>
</feature>
<keyword evidence="3" id="KW-1185">Reference proteome</keyword>
<proteinExistence type="predicted"/>
<accession>A0A9Q8Z9F3</accession>
<evidence type="ECO:0000256" key="1">
    <source>
        <dbReference type="SAM" id="MobiDB-lite"/>
    </source>
</evidence>
<name>A0A9Q8Z9F3_CURCL</name>
<dbReference type="CDD" id="cd14688">
    <property type="entry name" value="bZIP_YAP"/>
    <property type="match status" value="1"/>
</dbReference>
<dbReference type="VEuPathDB" id="FungiDB:yc1106_06185"/>
<evidence type="ECO:0000313" key="3">
    <source>
        <dbReference type="Proteomes" id="UP001056012"/>
    </source>
</evidence>
<gene>
    <name evidence="2" type="ORF">yc1106_06185</name>
</gene>
<dbReference type="PANTHER" id="PTHR42070:SF1">
    <property type="entry name" value="FILAMENT ASSOCIATED PROTEIN, PUTATIVE (AFU_ORTHOLOGUE AFUA_8G06630)-RELATED"/>
    <property type="match status" value="1"/>
</dbReference>
<dbReference type="Proteomes" id="UP001056012">
    <property type="component" value="Chromosome 4"/>
</dbReference>
<dbReference type="PANTHER" id="PTHR42070">
    <property type="entry name" value="FILAMENT ASSOCIATED PROTEIN, PUTATIVE (AFU_ORTHOLOGUE AFUA_8G06630)-RELATED"/>
    <property type="match status" value="1"/>
</dbReference>
<organism evidence="2 3">
    <name type="scientific">Curvularia clavata</name>
    <dbReference type="NCBI Taxonomy" id="95742"/>
    <lineage>
        <taxon>Eukaryota</taxon>
        <taxon>Fungi</taxon>
        <taxon>Dikarya</taxon>
        <taxon>Ascomycota</taxon>
        <taxon>Pezizomycotina</taxon>
        <taxon>Dothideomycetes</taxon>
        <taxon>Pleosporomycetidae</taxon>
        <taxon>Pleosporales</taxon>
        <taxon>Pleosporineae</taxon>
        <taxon>Pleosporaceae</taxon>
        <taxon>Curvularia</taxon>
    </lineage>
</organism>